<keyword evidence="3" id="KW-1185">Reference proteome</keyword>
<name>A0A4R3LWT0_9HYPH</name>
<accession>A0A4R3LWT0</accession>
<comment type="caution">
    <text evidence="2">The sequence shown here is derived from an EMBL/GenBank/DDBJ whole genome shotgun (WGS) entry which is preliminary data.</text>
</comment>
<evidence type="ECO:0000256" key="1">
    <source>
        <dbReference type="SAM" id="MobiDB-lite"/>
    </source>
</evidence>
<evidence type="ECO:0000313" key="3">
    <source>
        <dbReference type="Proteomes" id="UP000294664"/>
    </source>
</evidence>
<feature type="compositionally biased region" description="Basic and acidic residues" evidence="1">
    <location>
        <begin position="98"/>
        <end position="107"/>
    </location>
</feature>
<reference evidence="2 3" key="1">
    <citation type="submission" date="2019-03" db="EMBL/GenBank/DDBJ databases">
        <title>Genomic Encyclopedia of Type Strains, Phase IV (KMG-IV): sequencing the most valuable type-strain genomes for metagenomic binning, comparative biology and taxonomic classification.</title>
        <authorList>
            <person name="Goeker M."/>
        </authorList>
    </citation>
    <scope>NUCLEOTIDE SEQUENCE [LARGE SCALE GENOMIC DNA]</scope>
    <source>
        <strain evidence="2 3">DSM 9035</strain>
    </source>
</reference>
<gene>
    <name evidence="2" type="ORF">EDC64_111190</name>
</gene>
<proteinExistence type="predicted"/>
<feature type="region of interest" description="Disordered" evidence="1">
    <location>
        <begin position="78"/>
        <end position="107"/>
    </location>
</feature>
<feature type="compositionally biased region" description="Basic and acidic residues" evidence="1">
    <location>
        <begin position="78"/>
        <end position="87"/>
    </location>
</feature>
<dbReference type="Proteomes" id="UP000294664">
    <property type="component" value="Unassembled WGS sequence"/>
</dbReference>
<sequence>MRLRIRPDDLGLMNDSDFRRYLFVMTPRARTVLLCSFLALVMALGAVVSTVRTTLSHNPVVLLAIEAERHAALAQEIADHGHSHDEGWQDEQAPGHSHGHDPADHSHDVPSVVAALVQMTPPVWRVWSATVRNLPAVTKTYPFDKPPKHVVTA</sequence>
<dbReference type="EMBL" id="SMAI01000011">
    <property type="protein sequence ID" value="TCT03017.1"/>
    <property type="molecule type" value="Genomic_DNA"/>
</dbReference>
<protein>
    <submittedName>
        <fullName evidence="2">Uncharacterized protein</fullName>
    </submittedName>
</protein>
<evidence type="ECO:0000313" key="2">
    <source>
        <dbReference type="EMBL" id="TCT03017.1"/>
    </source>
</evidence>
<organism evidence="2 3">
    <name type="scientific">Aquabacter spiritensis</name>
    <dbReference type="NCBI Taxonomy" id="933073"/>
    <lineage>
        <taxon>Bacteria</taxon>
        <taxon>Pseudomonadati</taxon>
        <taxon>Pseudomonadota</taxon>
        <taxon>Alphaproteobacteria</taxon>
        <taxon>Hyphomicrobiales</taxon>
        <taxon>Xanthobacteraceae</taxon>
        <taxon>Aquabacter</taxon>
    </lineage>
</organism>
<dbReference type="AlphaFoldDB" id="A0A4R3LWT0"/>